<proteinExistence type="predicted"/>
<name>U5E9H3_NOCAS</name>
<sequence>MLGSTGGTYDANRPDSQLWIHVTAWHSILYCYEKFGPGRLSEAEENQFWADCATAAEFQTIDPATVPRSRAEVLEFFERWRPHLAVSEDAQGMVDFILGLDIALPPELPQRTRVALAPAIWLLRKGVIATYPKYMRKMFGLNQGPLTDLAVRTPLRMLHTVLDRVPALKFWFVGLMAPTATAVLAPVALGIPAVEQITMTPREAQARYGYDIPSEAHPDLRAKQFERVFEAGDKPSDEGLVESEEHIGGMIPAQRG</sequence>
<dbReference type="AlphaFoldDB" id="U5E9H3"/>
<dbReference type="Proteomes" id="UP000017048">
    <property type="component" value="Unassembled WGS sequence"/>
</dbReference>
<reference evidence="3 4" key="1">
    <citation type="journal article" date="2014" name="BMC Genomics">
        <title>Genome based analysis of type-I polyketide synthase and nonribosomal peptide synthetase gene clusters in seven strains of five representative Nocardia species.</title>
        <authorList>
            <person name="Komaki H."/>
            <person name="Ichikawa N."/>
            <person name="Hosoyama A."/>
            <person name="Takahashi-Nakaguchi A."/>
            <person name="Matsuzawa T."/>
            <person name="Suzuki K."/>
            <person name="Fujita N."/>
            <person name="Gonoi T."/>
        </authorList>
    </citation>
    <scope>NUCLEOTIDE SEQUENCE [LARGE SCALE GENOMIC DNA]</scope>
    <source>
        <strain evidence="3 4">NBRC 15531</strain>
    </source>
</reference>
<feature type="compositionally biased region" description="Basic and acidic residues" evidence="1">
    <location>
        <begin position="233"/>
        <end position="247"/>
    </location>
</feature>
<dbReference type="Pfam" id="PF09995">
    <property type="entry name" value="MPAB_Lcp_cat"/>
    <property type="match status" value="1"/>
</dbReference>
<keyword evidence="4" id="KW-1185">Reference proteome</keyword>
<evidence type="ECO:0000313" key="4">
    <source>
        <dbReference type="Proteomes" id="UP000017048"/>
    </source>
</evidence>
<dbReference type="EMBL" id="BAFO02000017">
    <property type="protein sequence ID" value="GAD83081.1"/>
    <property type="molecule type" value="Genomic_DNA"/>
</dbReference>
<comment type="caution">
    <text evidence="3">The sequence shown here is derived from an EMBL/GenBank/DDBJ whole genome shotgun (WGS) entry which is preliminary data.</text>
</comment>
<feature type="domain" description="ER-bound oxygenase mpaB/mpaB'/Rubber oxygenase catalytic" evidence="2">
    <location>
        <begin position="4"/>
        <end position="153"/>
    </location>
</feature>
<dbReference type="GeneID" id="91514297"/>
<dbReference type="InterPro" id="IPR018713">
    <property type="entry name" value="MPAB/Lcp_cat_dom"/>
</dbReference>
<dbReference type="STRING" id="1824.SAMN05444423_101409"/>
<gene>
    <name evidence="3" type="ORF">NCAST_17_00630</name>
</gene>
<evidence type="ECO:0000256" key="1">
    <source>
        <dbReference type="SAM" id="MobiDB-lite"/>
    </source>
</evidence>
<dbReference type="PANTHER" id="PTHR36151:SF3">
    <property type="entry name" value="ER-BOUND OXYGENASE MPAB_MPAB'_RUBBER OXYGENASE CATALYTIC DOMAIN-CONTAINING PROTEIN"/>
    <property type="match status" value="1"/>
</dbReference>
<dbReference type="GO" id="GO:0016491">
    <property type="term" value="F:oxidoreductase activity"/>
    <property type="evidence" value="ECO:0007669"/>
    <property type="project" value="InterPro"/>
</dbReference>
<evidence type="ECO:0000313" key="3">
    <source>
        <dbReference type="EMBL" id="GAD83081.1"/>
    </source>
</evidence>
<dbReference type="PANTHER" id="PTHR36151">
    <property type="entry name" value="BLR2777 PROTEIN"/>
    <property type="match status" value="1"/>
</dbReference>
<dbReference type="RefSeq" id="WP_019050052.1">
    <property type="nucleotide sequence ID" value="NZ_BAFO02000017.1"/>
</dbReference>
<protein>
    <recommendedName>
        <fullName evidence="2">ER-bound oxygenase mpaB/mpaB'/Rubber oxygenase catalytic domain-containing protein</fullName>
    </recommendedName>
</protein>
<feature type="region of interest" description="Disordered" evidence="1">
    <location>
        <begin position="233"/>
        <end position="256"/>
    </location>
</feature>
<dbReference type="eggNOG" id="COG3662">
    <property type="taxonomic scope" value="Bacteria"/>
</dbReference>
<accession>U5E9H3</accession>
<evidence type="ECO:0000259" key="2">
    <source>
        <dbReference type="Pfam" id="PF09995"/>
    </source>
</evidence>
<organism evidence="3 4">
    <name type="scientific">Nocardia asteroides NBRC 15531</name>
    <dbReference type="NCBI Taxonomy" id="1110697"/>
    <lineage>
        <taxon>Bacteria</taxon>
        <taxon>Bacillati</taxon>
        <taxon>Actinomycetota</taxon>
        <taxon>Actinomycetes</taxon>
        <taxon>Mycobacteriales</taxon>
        <taxon>Nocardiaceae</taxon>
        <taxon>Nocardia</taxon>
    </lineage>
</organism>